<dbReference type="EMBL" id="CAJJDM010000021">
    <property type="protein sequence ID" value="CAD8055806.1"/>
    <property type="molecule type" value="Genomic_DNA"/>
</dbReference>
<evidence type="ECO:0000256" key="4">
    <source>
        <dbReference type="ARBA" id="ARBA00022840"/>
    </source>
</evidence>
<dbReference type="GO" id="GO:0003777">
    <property type="term" value="F:microtubule motor activity"/>
    <property type="evidence" value="ECO:0007669"/>
    <property type="project" value="InterPro"/>
</dbReference>
<evidence type="ECO:0000256" key="7">
    <source>
        <dbReference type="SAM" id="MobiDB-lite"/>
    </source>
</evidence>
<proteinExistence type="predicted"/>
<evidence type="ECO:0000313" key="10">
    <source>
        <dbReference type="Proteomes" id="UP000688137"/>
    </source>
</evidence>
<accession>A0A8S1KSZ3</accession>
<dbReference type="GO" id="GO:0007018">
    <property type="term" value="P:microtubule-based movement"/>
    <property type="evidence" value="ECO:0007669"/>
    <property type="project" value="InterPro"/>
</dbReference>
<evidence type="ECO:0000256" key="3">
    <source>
        <dbReference type="ARBA" id="ARBA00022741"/>
    </source>
</evidence>
<feature type="coiled-coil region" evidence="6">
    <location>
        <begin position="169"/>
        <end position="220"/>
    </location>
</feature>
<dbReference type="InterPro" id="IPR027640">
    <property type="entry name" value="Kinesin-like_fam"/>
</dbReference>
<organism evidence="9 10">
    <name type="scientific">Paramecium primaurelia</name>
    <dbReference type="NCBI Taxonomy" id="5886"/>
    <lineage>
        <taxon>Eukaryota</taxon>
        <taxon>Sar</taxon>
        <taxon>Alveolata</taxon>
        <taxon>Ciliophora</taxon>
        <taxon>Intramacronucleata</taxon>
        <taxon>Oligohymenophorea</taxon>
        <taxon>Peniculida</taxon>
        <taxon>Parameciidae</taxon>
        <taxon>Paramecium</taxon>
    </lineage>
</organism>
<dbReference type="GO" id="GO:0005875">
    <property type="term" value="C:microtubule associated complex"/>
    <property type="evidence" value="ECO:0007669"/>
    <property type="project" value="TreeGrafter"/>
</dbReference>
<dbReference type="InterPro" id="IPR027353">
    <property type="entry name" value="NET_dom"/>
</dbReference>
<dbReference type="GO" id="GO:0005524">
    <property type="term" value="F:ATP binding"/>
    <property type="evidence" value="ECO:0007669"/>
    <property type="project" value="UniProtKB-KW"/>
</dbReference>
<feature type="coiled-coil region" evidence="6">
    <location>
        <begin position="52"/>
        <end position="124"/>
    </location>
</feature>
<reference evidence="9" key="1">
    <citation type="submission" date="2021-01" db="EMBL/GenBank/DDBJ databases">
        <authorList>
            <consortium name="Genoscope - CEA"/>
            <person name="William W."/>
        </authorList>
    </citation>
    <scope>NUCLEOTIDE SEQUENCE</scope>
</reference>
<feature type="region of interest" description="Disordered" evidence="7">
    <location>
        <begin position="1"/>
        <end position="28"/>
    </location>
</feature>
<dbReference type="PANTHER" id="PTHR47969">
    <property type="entry name" value="CHROMOSOME-ASSOCIATED KINESIN KIF4A-RELATED"/>
    <property type="match status" value="1"/>
</dbReference>
<comment type="caution">
    <text evidence="9">The sequence shown here is derived from an EMBL/GenBank/DDBJ whole genome shotgun (WGS) entry which is preliminary data.</text>
</comment>
<protein>
    <recommendedName>
        <fullName evidence="8">NET domain-containing protein</fullName>
    </recommendedName>
</protein>
<dbReference type="GO" id="GO:0051231">
    <property type="term" value="P:spindle elongation"/>
    <property type="evidence" value="ECO:0007669"/>
    <property type="project" value="TreeGrafter"/>
</dbReference>
<evidence type="ECO:0000256" key="1">
    <source>
        <dbReference type="ARBA" id="ARBA00004496"/>
    </source>
</evidence>
<sequence length="935" mass="111555">MHRKLTNLLSKSNQKQPMMSPKSNSSTDITPLNVLHKQIINIIEFKNKDADIQKVLETIQLMSKELEKASQRELELGYKERQLQKTLQLYNQLETSYEVLKKKNEDLEIQNKNLKSKIEELIHQNQQNYHKYQIQTKLSGDLNQKVTNLEQRLDIILECDYPTENAIIRKSLIDLVKECEKQKRELQLKNQEIIKLQEQNKFSQSRINKLNQKLEIMKKKISVRDMENIASERTETISFDDLQQDPTQLLIRYQPCDNLDYRINALKIEFADIIKELEEQGTSLFTQKMMQSSQKQLREQIQLITSQYLSFKDFSGKLNMMLKQLIQLFQIDNLQTQLQFIAQNFKHIFMCQNTRFWILDAQIGILYTNNNQRAIINKGSFNELIRLLKPIHKREYNLLCHTNENITIYTNQCLLYPIYSQNQQLIGILEISNAVSDFFSFDEEYFGVILAKFCELVIQNYIQNSLFQITQKFDSMIQSAFNELLKCKSKFELFKTIRHQMEIILTVQLIAFYFIENNQFLTYKTIDYSWDGTNHNKISSKGSVLNQPILLNQKGIAKLVCDRKKELIVMNTRKCTEFDDTIDIDSILPVLIHPIICEDQVIAVFEVPIKSRNLFRQERDKIMIGNTETLGPDKNRFHNYECYYNYKIKMSIIFFNKLILQIQRMIIELTKEQLAYIKTRLPFDYYLMRKGEQRQDSDGLNPIQEEERNKCIKILDDLKRTDQYKQLTNKEMINTFNKQFTRQFMKNDEQYKKMKNEQLIKMTNIIARFYKDLNSLFIRSKILSTHSESMKLVDELEQKFKILFEPLQKKCQEQMQKYLQQLLNGEIKNKIIIKHKQPQSDQEKKDLYEKLNKLSSSSLRQILKYLNVKNQGEYQFDIEKLDTIQFRKLYQFVKRRTERKALTKQLQKYCKDQNLDQDEYSYQSFLSDSNELLLN</sequence>
<evidence type="ECO:0000256" key="2">
    <source>
        <dbReference type="ARBA" id="ARBA00022490"/>
    </source>
</evidence>
<dbReference type="GO" id="GO:0005737">
    <property type="term" value="C:cytoplasm"/>
    <property type="evidence" value="ECO:0007669"/>
    <property type="project" value="UniProtKB-SubCell"/>
</dbReference>
<keyword evidence="3" id="KW-0547">Nucleotide-binding</keyword>
<dbReference type="PANTHER" id="PTHR47969:SF15">
    <property type="entry name" value="CHROMOSOME-ASSOCIATED KINESIN KIF4A-RELATED"/>
    <property type="match status" value="1"/>
</dbReference>
<dbReference type="Pfam" id="PF17035">
    <property type="entry name" value="BET"/>
    <property type="match status" value="1"/>
</dbReference>
<evidence type="ECO:0000259" key="8">
    <source>
        <dbReference type="Pfam" id="PF17035"/>
    </source>
</evidence>
<evidence type="ECO:0000256" key="6">
    <source>
        <dbReference type="SAM" id="Coils"/>
    </source>
</evidence>
<name>A0A8S1KSZ3_PARPR</name>
<evidence type="ECO:0000256" key="5">
    <source>
        <dbReference type="ARBA" id="ARBA00023054"/>
    </source>
</evidence>
<keyword evidence="2" id="KW-0963">Cytoplasm</keyword>
<dbReference type="AlphaFoldDB" id="A0A8S1KSZ3"/>
<dbReference type="GO" id="GO:0007052">
    <property type="term" value="P:mitotic spindle organization"/>
    <property type="evidence" value="ECO:0007669"/>
    <property type="project" value="TreeGrafter"/>
</dbReference>
<keyword evidence="4" id="KW-0067">ATP-binding</keyword>
<keyword evidence="10" id="KW-1185">Reference proteome</keyword>
<feature type="domain" description="NET" evidence="8">
    <location>
        <begin position="840"/>
        <end position="895"/>
    </location>
</feature>
<keyword evidence="5 6" id="KW-0175">Coiled coil</keyword>
<gene>
    <name evidence="9" type="ORF">PPRIM_AZ9-3.1.T0230366</name>
</gene>
<feature type="compositionally biased region" description="Polar residues" evidence="7">
    <location>
        <begin position="7"/>
        <end position="28"/>
    </location>
</feature>
<evidence type="ECO:0000313" key="9">
    <source>
        <dbReference type="EMBL" id="CAD8055806.1"/>
    </source>
</evidence>
<comment type="subcellular location">
    <subcellularLocation>
        <location evidence="1">Cytoplasm</location>
    </subcellularLocation>
</comment>
<dbReference type="Proteomes" id="UP000688137">
    <property type="component" value="Unassembled WGS sequence"/>
</dbReference>